<dbReference type="EMBL" id="BPLR01011434">
    <property type="protein sequence ID" value="GIY46539.1"/>
    <property type="molecule type" value="Genomic_DNA"/>
</dbReference>
<feature type="region of interest" description="Disordered" evidence="1">
    <location>
        <begin position="1"/>
        <end position="42"/>
    </location>
</feature>
<evidence type="ECO:0000313" key="3">
    <source>
        <dbReference type="Proteomes" id="UP001054945"/>
    </source>
</evidence>
<reference evidence="2 3" key="1">
    <citation type="submission" date="2021-06" db="EMBL/GenBank/DDBJ databases">
        <title>Caerostris extrusa draft genome.</title>
        <authorList>
            <person name="Kono N."/>
            <person name="Arakawa K."/>
        </authorList>
    </citation>
    <scope>NUCLEOTIDE SEQUENCE [LARGE SCALE GENOMIC DNA]</scope>
</reference>
<accession>A0AAV4TN10</accession>
<protein>
    <submittedName>
        <fullName evidence="2">Uncharacterized protein</fullName>
    </submittedName>
</protein>
<evidence type="ECO:0000313" key="2">
    <source>
        <dbReference type="EMBL" id="GIY46539.1"/>
    </source>
</evidence>
<comment type="caution">
    <text evidence="2">The sequence shown here is derived from an EMBL/GenBank/DDBJ whole genome shotgun (WGS) entry which is preliminary data.</text>
</comment>
<name>A0AAV4TN10_CAEEX</name>
<keyword evidence="3" id="KW-1185">Reference proteome</keyword>
<proteinExistence type="predicted"/>
<gene>
    <name evidence="2" type="primary">AVEN_123006_1</name>
    <name evidence="2" type="ORF">CEXT_485331</name>
</gene>
<dbReference type="Proteomes" id="UP001054945">
    <property type="component" value="Unassembled WGS sequence"/>
</dbReference>
<feature type="compositionally biased region" description="Basic and acidic residues" evidence="1">
    <location>
        <begin position="77"/>
        <end position="86"/>
    </location>
</feature>
<sequence length="86" mass="8942">MEGQSFLRQGDSPNFMVAEDKQSTGRGPAEQSFYQNFRGNSQQGGQGLVNGLVGYGAGGPSSGNLPIGGYAGPEYQGAHKEHGGHQ</sequence>
<evidence type="ECO:0000256" key="1">
    <source>
        <dbReference type="SAM" id="MobiDB-lite"/>
    </source>
</evidence>
<dbReference type="AlphaFoldDB" id="A0AAV4TN10"/>
<organism evidence="2 3">
    <name type="scientific">Caerostris extrusa</name>
    <name type="common">Bark spider</name>
    <name type="synonym">Caerostris bankana</name>
    <dbReference type="NCBI Taxonomy" id="172846"/>
    <lineage>
        <taxon>Eukaryota</taxon>
        <taxon>Metazoa</taxon>
        <taxon>Ecdysozoa</taxon>
        <taxon>Arthropoda</taxon>
        <taxon>Chelicerata</taxon>
        <taxon>Arachnida</taxon>
        <taxon>Araneae</taxon>
        <taxon>Araneomorphae</taxon>
        <taxon>Entelegynae</taxon>
        <taxon>Araneoidea</taxon>
        <taxon>Araneidae</taxon>
        <taxon>Caerostris</taxon>
    </lineage>
</organism>
<feature type="region of interest" description="Disordered" evidence="1">
    <location>
        <begin position="67"/>
        <end position="86"/>
    </location>
</feature>